<evidence type="ECO:0000256" key="1">
    <source>
        <dbReference type="ARBA" id="ARBA00022553"/>
    </source>
</evidence>
<dbReference type="InterPro" id="IPR050595">
    <property type="entry name" value="Bact_response_regulator"/>
</dbReference>
<dbReference type="Pfam" id="PF00072">
    <property type="entry name" value="Response_reg"/>
    <property type="match status" value="1"/>
</dbReference>
<dbReference type="GO" id="GO:0000160">
    <property type="term" value="P:phosphorelay signal transduction system"/>
    <property type="evidence" value="ECO:0007669"/>
    <property type="project" value="InterPro"/>
</dbReference>
<reference evidence="4 5" key="1">
    <citation type="journal article" date="2014" name="Int. J. Syst. Evol. Microbiol.">
        <title>Nocardioides zeae sp. nov., isolated from the stem of Zea mays.</title>
        <authorList>
            <person name="Glaeser S.P."/>
            <person name="McInroy J.A."/>
            <person name="Busse H.J."/>
            <person name="Kampfer P."/>
        </authorList>
    </citation>
    <scope>NUCLEOTIDE SEQUENCE [LARGE SCALE GENOMIC DNA]</scope>
    <source>
        <strain evidence="4 5">JCM 30728</strain>
    </source>
</reference>
<dbReference type="PROSITE" id="PS50110">
    <property type="entry name" value="RESPONSE_REGULATORY"/>
    <property type="match status" value="1"/>
</dbReference>
<feature type="modified residue" description="4-aspartylphosphate" evidence="2">
    <location>
        <position position="55"/>
    </location>
</feature>
<evidence type="ECO:0000313" key="5">
    <source>
        <dbReference type="Proteomes" id="UP000468687"/>
    </source>
</evidence>
<accession>A0A6P0HIE3</accession>
<dbReference type="PANTHER" id="PTHR44591">
    <property type="entry name" value="STRESS RESPONSE REGULATOR PROTEIN 1"/>
    <property type="match status" value="1"/>
</dbReference>
<feature type="domain" description="Response regulatory" evidence="3">
    <location>
        <begin position="5"/>
        <end position="123"/>
    </location>
</feature>
<comment type="caution">
    <text evidence="4">The sequence shown here is derived from an EMBL/GenBank/DDBJ whole genome shotgun (WGS) entry which is preliminary data.</text>
</comment>
<sequence length="125" mass="13175">MTSPLALVVDDDDDIRLLVELALTSFAGWRVVTATDGREAVAAAREHRPSVVLMDVMMPEMDGLAAAATLLADPTTADIPIVLVTAKLNVPGEPAPWEHLAVAGVIAKPFDPIGLADQVRALVGW</sequence>
<keyword evidence="1 2" id="KW-0597">Phosphoprotein</keyword>
<keyword evidence="5" id="KW-1185">Reference proteome</keyword>
<name>A0A6P0HIE3_9ACTN</name>
<dbReference type="AlphaFoldDB" id="A0A6P0HIE3"/>
<evidence type="ECO:0000259" key="3">
    <source>
        <dbReference type="PROSITE" id="PS50110"/>
    </source>
</evidence>
<dbReference type="PANTHER" id="PTHR44591:SF22">
    <property type="entry name" value="CHEY SUBFAMILY"/>
    <property type="match status" value="1"/>
</dbReference>
<dbReference type="SUPFAM" id="SSF52172">
    <property type="entry name" value="CheY-like"/>
    <property type="match status" value="1"/>
</dbReference>
<dbReference type="Gene3D" id="3.40.50.2300">
    <property type="match status" value="1"/>
</dbReference>
<evidence type="ECO:0000256" key="2">
    <source>
        <dbReference type="PROSITE-ProRule" id="PRU00169"/>
    </source>
</evidence>
<dbReference type="SMART" id="SM00448">
    <property type="entry name" value="REC"/>
    <property type="match status" value="1"/>
</dbReference>
<dbReference type="InterPro" id="IPR011006">
    <property type="entry name" value="CheY-like_superfamily"/>
</dbReference>
<proteinExistence type="predicted"/>
<gene>
    <name evidence="4" type="ORF">G3T38_06875</name>
</gene>
<dbReference type="InterPro" id="IPR001789">
    <property type="entry name" value="Sig_transdc_resp-reg_receiver"/>
</dbReference>
<protein>
    <submittedName>
        <fullName evidence="4">Response regulator</fullName>
    </submittedName>
</protein>
<evidence type="ECO:0000313" key="4">
    <source>
        <dbReference type="EMBL" id="NEN77997.1"/>
    </source>
</evidence>
<organism evidence="4 5">
    <name type="scientific">Nocardioides zeae</name>
    <dbReference type="NCBI Taxonomy" id="1457234"/>
    <lineage>
        <taxon>Bacteria</taxon>
        <taxon>Bacillati</taxon>
        <taxon>Actinomycetota</taxon>
        <taxon>Actinomycetes</taxon>
        <taxon>Propionibacteriales</taxon>
        <taxon>Nocardioidaceae</taxon>
        <taxon>Nocardioides</taxon>
    </lineage>
</organism>
<dbReference type="RefSeq" id="WP_163771376.1">
    <property type="nucleotide sequence ID" value="NZ_JAAGXA010000004.1"/>
</dbReference>
<dbReference type="EMBL" id="JAAGXA010000004">
    <property type="protein sequence ID" value="NEN77997.1"/>
    <property type="molecule type" value="Genomic_DNA"/>
</dbReference>
<dbReference type="Proteomes" id="UP000468687">
    <property type="component" value="Unassembled WGS sequence"/>
</dbReference>